<dbReference type="InterPro" id="IPR014284">
    <property type="entry name" value="RNA_pol_sigma-70_dom"/>
</dbReference>
<dbReference type="Gene3D" id="1.10.1740.10">
    <property type="match status" value="1"/>
</dbReference>
<evidence type="ECO:0000259" key="5">
    <source>
        <dbReference type="SMART" id="SM00421"/>
    </source>
</evidence>
<evidence type="ECO:0000256" key="1">
    <source>
        <dbReference type="ARBA" id="ARBA00010641"/>
    </source>
</evidence>
<comment type="similarity">
    <text evidence="1">Belongs to the sigma-70 factor family. ECF subfamily.</text>
</comment>
<sequence>MDKEQLKRLRLGSYRDFDALYKMYAGNLYGFVLGMTRSADLAGSIVQDTFIKVWINRELIDPDLSFKSYLFKISRNLIIDEFRKRLSEPLFEDYLNYCDEAVLSTPTEIERKLDFDLFVEELNRAKEKLTSRQREIFEMSKEEGLTSSEIASKLGISEQTVYNQLSTALRLLKKEIKGTLLFFFTLFFY</sequence>
<comment type="caution">
    <text evidence="6">The sequence shown here is derived from an EMBL/GenBank/DDBJ whole genome shotgun (WGS) entry which is preliminary data.</text>
</comment>
<proteinExistence type="inferred from homology"/>
<evidence type="ECO:0000313" key="7">
    <source>
        <dbReference type="Proteomes" id="UP000747074"/>
    </source>
</evidence>
<dbReference type="CDD" id="cd06171">
    <property type="entry name" value="Sigma70_r4"/>
    <property type="match status" value="1"/>
</dbReference>
<evidence type="ECO:0000256" key="3">
    <source>
        <dbReference type="ARBA" id="ARBA00023082"/>
    </source>
</evidence>
<evidence type="ECO:0000256" key="4">
    <source>
        <dbReference type="ARBA" id="ARBA00023163"/>
    </source>
</evidence>
<dbReference type="AlphaFoldDB" id="A0A921IAK4"/>
<name>A0A921IAK4_9BACE</name>
<dbReference type="PANTHER" id="PTHR43133:SF46">
    <property type="entry name" value="RNA POLYMERASE SIGMA-70 FACTOR ECF SUBFAMILY"/>
    <property type="match status" value="1"/>
</dbReference>
<dbReference type="PANTHER" id="PTHR43133">
    <property type="entry name" value="RNA POLYMERASE ECF-TYPE SIGMA FACTO"/>
    <property type="match status" value="1"/>
</dbReference>
<dbReference type="Pfam" id="PF04542">
    <property type="entry name" value="Sigma70_r2"/>
    <property type="match status" value="1"/>
</dbReference>
<gene>
    <name evidence="6" type="ORF">K8V07_18580</name>
</gene>
<dbReference type="NCBIfam" id="TIGR02937">
    <property type="entry name" value="sigma70-ECF"/>
    <property type="match status" value="1"/>
</dbReference>
<keyword evidence="3" id="KW-0731">Sigma factor</keyword>
<dbReference type="GO" id="GO:0016987">
    <property type="term" value="F:sigma factor activity"/>
    <property type="evidence" value="ECO:0007669"/>
    <property type="project" value="UniProtKB-KW"/>
</dbReference>
<dbReference type="Proteomes" id="UP000747074">
    <property type="component" value="Unassembled WGS sequence"/>
</dbReference>
<organism evidence="6 7">
    <name type="scientific">Bacteroides xylanisolvens</name>
    <dbReference type="NCBI Taxonomy" id="371601"/>
    <lineage>
        <taxon>Bacteria</taxon>
        <taxon>Pseudomonadati</taxon>
        <taxon>Bacteroidota</taxon>
        <taxon>Bacteroidia</taxon>
        <taxon>Bacteroidales</taxon>
        <taxon>Bacteroidaceae</taxon>
        <taxon>Bacteroides</taxon>
    </lineage>
</organism>
<reference evidence="6" key="2">
    <citation type="submission" date="2021-09" db="EMBL/GenBank/DDBJ databases">
        <authorList>
            <person name="Gilroy R."/>
        </authorList>
    </citation>
    <scope>NUCLEOTIDE SEQUENCE</scope>
    <source>
        <strain evidence="6">CHK154-13316</strain>
    </source>
</reference>
<dbReference type="InterPro" id="IPR000792">
    <property type="entry name" value="Tscrpt_reg_LuxR_C"/>
</dbReference>
<dbReference type="Gene3D" id="1.10.10.10">
    <property type="entry name" value="Winged helix-like DNA-binding domain superfamily/Winged helix DNA-binding domain"/>
    <property type="match status" value="1"/>
</dbReference>
<dbReference type="InterPro" id="IPR013324">
    <property type="entry name" value="RNA_pol_sigma_r3/r4-like"/>
</dbReference>
<dbReference type="InterPro" id="IPR007627">
    <property type="entry name" value="RNA_pol_sigma70_r2"/>
</dbReference>
<dbReference type="InterPro" id="IPR036388">
    <property type="entry name" value="WH-like_DNA-bd_sf"/>
</dbReference>
<dbReference type="RefSeq" id="WP_120067888.1">
    <property type="nucleotide sequence ID" value="NZ_CAKOCS010000006.1"/>
</dbReference>
<dbReference type="InterPro" id="IPR013325">
    <property type="entry name" value="RNA_pol_sigma_r2"/>
</dbReference>
<dbReference type="InterPro" id="IPR013249">
    <property type="entry name" value="RNA_pol_sigma70_r4_t2"/>
</dbReference>
<evidence type="ECO:0000256" key="2">
    <source>
        <dbReference type="ARBA" id="ARBA00023015"/>
    </source>
</evidence>
<dbReference type="SUPFAM" id="SSF88946">
    <property type="entry name" value="Sigma2 domain of RNA polymerase sigma factors"/>
    <property type="match status" value="1"/>
</dbReference>
<dbReference type="EMBL" id="DYVL01000205">
    <property type="protein sequence ID" value="HJG13919.1"/>
    <property type="molecule type" value="Genomic_DNA"/>
</dbReference>
<dbReference type="SUPFAM" id="SSF88659">
    <property type="entry name" value="Sigma3 and sigma4 domains of RNA polymerase sigma factors"/>
    <property type="match status" value="1"/>
</dbReference>
<dbReference type="Pfam" id="PF08281">
    <property type="entry name" value="Sigma70_r4_2"/>
    <property type="match status" value="1"/>
</dbReference>
<keyword evidence="4" id="KW-0804">Transcription</keyword>
<dbReference type="GO" id="GO:0003677">
    <property type="term" value="F:DNA binding"/>
    <property type="evidence" value="ECO:0007669"/>
    <property type="project" value="InterPro"/>
</dbReference>
<accession>A0A921IAK4</accession>
<dbReference type="InterPro" id="IPR039425">
    <property type="entry name" value="RNA_pol_sigma-70-like"/>
</dbReference>
<evidence type="ECO:0000313" key="6">
    <source>
        <dbReference type="EMBL" id="HJG13919.1"/>
    </source>
</evidence>
<keyword evidence="2" id="KW-0805">Transcription regulation</keyword>
<reference evidence="6" key="1">
    <citation type="journal article" date="2021" name="PeerJ">
        <title>Extensive microbial diversity within the chicken gut microbiome revealed by metagenomics and culture.</title>
        <authorList>
            <person name="Gilroy R."/>
            <person name="Ravi A."/>
            <person name="Getino M."/>
            <person name="Pursley I."/>
            <person name="Horton D.L."/>
            <person name="Alikhan N.F."/>
            <person name="Baker D."/>
            <person name="Gharbi K."/>
            <person name="Hall N."/>
            <person name="Watson M."/>
            <person name="Adriaenssens E.M."/>
            <person name="Foster-Nyarko E."/>
            <person name="Jarju S."/>
            <person name="Secka A."/>
            <person name="Antonio M."/>
            <person name="Oren A."/>
            <person name="Chaudhuri R.R."/>
            <person name="La Ragione R."/>
            <person name="Hildebrand F."/>
            <person name="Pallen M.J."/>
        </authorList>
    </citation>
    <scope>NUCLEOTIDE SEQUENCE</scope>
    <source>
        <strain evidence="6">CHK154-13316</strain>
    </source>
</reference>
<dbReference type="GO" id="GO:0006352">
    <property type="term" value="P:DNA-templated transcription initiation"/>
    <property type="evidence" value="ECO:0007669"/>
    <property type="project" value="InterPro"/>
</dbReference>
<dbReference type="SMART" id="SM00421">
    <property type="entry name" value="HTH_LUXR"/>
    <property type="match status" value="1"/>
</dbReference>
<protein>
    <submittedName>
        <fullName evidence="6">Sigma-70 family RNA polymerase sigma factor</fullName>
    </submittedName>
</protein>
<feature type="domain" description="HTH luxR-type" evidence="5">
    <location>
        <begin position="126"/>
        <end position="184"/>
    </location>
</feature>